<keyword evidence="1" id="KW-1133">Transmembrane helix</keyword>
<proteinExistence type="predicted"/>
<evidence type="ECO:0000313" key="2">
    <source>
        <dbReference type="EMBL" id="TNN43611.1"/>
    </source>
</evidence>
<organism evidence="2 3">
    <name type="scientific">Liparis tanakae</name>
    <name type="common">Tanaka's snailfish</name>
    <dbReference type="NCBI Taxonomy" id="230148"/>
    <lineage>
        <taxon>Eukaryota</taxon>
        <taxon>Metazoa</taxon>
        <taxon>Chordata</taxon>
        <taxon>Craniata</taxon>
        <taxon>Vertebrata</taxon>
        <taxon>Euteleostomi</taxon>
        <taxon>Actinopterygii</taxon>
        <taxon>Neopterygii</taxon>
        <taxon>Teleostei</taxon>
        <taxon>Neoteleostei</taxon>
        <taxon>Acanthomorphata</taxon>
        <taxon>Eupercaria</taxon>
        <taxon>Perciformes</taxon>
        <taxon>Cottioidei</taxon>
        <taxon>Cottales</taxon>
        <taxon>Liparidae</taxon>
        <taxon>Liparis</taxon>
    </lineage>
</organism>
<accession>A0A4Z2FRJ5</accession>
<comment type="caution">
    <text evidence="2">The sequence shown here is derived from an EMBL/GenBank/DDBJ whole genome shotgun (WGS) entry which is preliminary data.</text>
</comment>
<dbReference type="Proteomes" id="UP000314294">
    <property type="component" value="Unassembled WGS sequence"/>
</dbReference>
<evidence type="ECO:0000313" key="3">
    <source>
        <dbReference type="Proteomes" id="UP000314294"/>
    </source>
</evidence>
<feature type="transmembrane region" description="Helical" evidence="1">
    <location>
        <begin position="20"/>
        <end position="39"/>
    </location>
</feature>
<keyword evidence="3" id="KW-1185">Reference proteome</keyword>
<dbReference type="EMBL" id="SRLO01000956">
    <property type="protein sequence ID" value="TNN43611.1"/>
    <property type="molecule type" value="Genomic_DNA"/>
</dbReference>
<name>A0A4Z2FRJ5_9TELE</name>
<evidence type="ECO:0000256" key="1">
    <source>
        <dbReference type="SAM" id="Phobius"/>
    </source>
</evidence>
<reference evidence="2 3" key="1">
    <citation type="submission" date="2019-03" db="EMBL/GenBank/DDBJ databases">
        <title>First draft genome of Liparis tanakae, snailfish: a comprehensive survey of snailfish specific genes.</title>
        <authorList>
            <person name="Kim W."/>
            <person name="Song I."/>
            <person name="Jeong J.-H."/>
            <person name="Kim D."/>
            <person name="Kim S."/>
            <person name="Ryu S."/>
            <person name="Song J.Y."/>
            <person name="Lee S.K."/>
        </authorList>
    </citation>
    <scope>NUCLEOTIDE SEQUENCE [LARGE SCALE GENOMIC DNA]</scope>
    <source>
        <tissue evidence="2">Muscle</tissue>
    </source>
</reference>
<sequence>MLCQWDSPKPSQTLWECTSKTLVFILLIIFINLLGELGLNFCRVHENSRPVTENMTSPTVMKKYCGIWRAMCTELGLMSSVTVMES</sequence>
<gene>
    <name evidence="2" type="ORF">EYF80_046194</name>
</gene>
<protein>
    <submittedName>
        <fullName evidence="2">Uncharacterized protein</fullName>
    </submittedName>
</protein>
<keyword evidence="1" id="KW-0472">Membrane</keyword>
<dbReference type="AlphaFoldDB" id="A0A4Z2FRJ5"/>
<keyword evidence="1" id="KW-0812">Transmembrane</keyword>